<comment type="caution">
    <text evidence="3">The sequence shown here is derived from an EMBL/GenBank/DDBJ whole genome shotgun (WGS) entry which is preliminary data.</text>
</comment>
<keyword evidence="4" id="KW-1185">Reference proteome</keyword>
<feature type="compositionally biased region" description="Polar residues" evidence="1">
    <location>
        <begin position="9"/>
        <end position="20"/>
    </location>
</feature>
<gene>
    <name evidence="3" type="ORF">EDD57_16412</name>
</gene>
<dbReference type="InterPro" id="IPR041657">
    <property type="entry name" value="HTH_17"/>
</dbReference>
<feature type="domain" description="Helix-turn-helix" evidence="2">
    <location>
        <begin position="53"/>
        <end position="103"/>
    </location>
</feature>
<protein>
    <submittedName>
        <fullName evidence="3">Helix-turn-helix protein</fullName>
    </submittedName>
</protein>
<proteinExistence type="predicted"/>
<dbReference type="Pfam" id="PF12728">
    <property type="entry name" value="HTH_17"/>
    <property type="match status" value="1"/>
</dbReference>
<name>A0A4V2SW69_9BACL</name>
<evidence type="ECO:0000259" key="2">
    <source>
        <dbReference type="Pfam" id="PF12728"/>
    </source>
</evidence>
<dbReference type="Proteomes" id="UP000294746">
    <property type="component" value="Unassembled WGS sequence"/>
</dbReference>
<dbReference type="RefSeq" id="WP_131849990.1">
    <property type="nucleotide sequence ID" value="NZ_SLXV01000064.1"/>
</dbReference>
<dbReference type="AlphaFoldDB" id="A0A4V2SW69"/>
<accession>A0A4V2SW69</accession>
<organism evidence="3 4">
    <name type="scientific">Baia soyae</name>
    <dbReference type="NCBI Taxonomy" id="1544746"/>
    <lineage>
        <taxon>Bacteria</taxon>
        <taxon>Bacillati</taxon>
        <taxon>Bacillota</taxon>
        <taxon>Bacilli</taxon>
        <taxon>Bacillales</taxon>
        <taxon>Thermoactinomycetaceae</taxon>
        <taxon>Baia</taxon>
    </lineage>
</organism>
<evidence type="ECO:0000313" key="3">
    <source>
        <dbReference type="EMBL" id="TCP61246.1"/>
    </source>
</evidence>
<evidence type="ECO:0000313" key="4">
    <source>
        <dbReference type="Proteomes" id="UP000294746"/>
    </source>
</evidence>
<dbReference type="InterPro" id="IPR038148">
    <property type="entry name" value="Tn1545/Tn916_Xis"/>
</dbReference>
<reference evidence="3 4" key="1">
    <citation type="submission" date="2019-03" db="EMBL/GenBank/DDBJ databases">
        <title>Genomic Encyclopedia of Type Strains, Phase IV (KMG-IV): sequencing the most valuable type-strain genomes for metagenomic binning, comparative biology and taxonomic classification.</title>
        <authorList>
            <person name="Goeker M."/>
        </authorList>
    </citation>
    <scope>NUCLEOTIDE SEQUENCE [LARGE SCALE GENOMIC DNA]</scope>
    <source>
        <strain evidence="3 4">DSM 46831</strain>
    </source>
</reference>
<dbReference type="Gene3D" id="3.90.105.50">
    <property type="match status" value="1"/>
</dbReference>
<sequence length="104" mass="11964">MREYVRKGNPNTTHPYFLSTQNSDQNDMSAIVNIFERMVQIVEEKSQTESSLVLTVKDAAEMLQISIPSLRDHFLCRPDFPKIRVGSKILIPRKALEDWINGQS</sequence>
<dbReference type="EMBL" id="SLXV01000064">
    <property type="protein sequence ID" value="TCP61246.1"/>
    <property type="molecule type" value="Genomic_DNA"/>
</dbReference>
<dbReference type="OrthoDB" id="122388at2"/>
<feature type="region of interest" description="Disordered" evidence="1">
    <location>
        <begin position="1"/>
        <end position="20"/>
    </location>
</feature>
<evidence type="ECO:0000256" key="1">
    <source>
        <dbReference type="SAM" id="MobiDB-lite"/>
    </source>
</evidence>